<evidence type="ECO:0000313" key="2">
    <source>
        <dbReference type="EMBL" id="PLT30366.1"/>
    </source>
</evidence>
<dbReference type="OrthoDB" id="384378at2"/>
<dbReference type="Gene3D" id="2.40.320.10">
    <property type="entry name" value="Hypothetical Protein Pfu-838710-001"/>
    <property type="match status" value="1"/>
</dbReference>
<dbReference type="InterPro" id="IPR033469">
    <property type="entry name" value="CYTH-like_dom_sf"/>
</dbReference>
<dbReference type="SUPFAM" id="SSF55154">
    <property type="entry name" value="CYTH-like phosphatases"/>
    <property type="match status" value="1"/>
</dbReference>
<evidence type="ECO:0000313" key="3">
    <source>
        <dbReference type="Proteomes" id="UP000234748"/>
    </source>
</evidence>
<organism evidence="2 3">
    <name type="scientific">Peribacillus deserti</name>
    <dbReference type="NCBI Taxonomy" id="673318"/>
    <lineage>
        <taxon>Bacteria</taxon>
        <taxon>Bacillati</taxon>
        <taxon>Bacillota</taxon>
        <taxon>Bacilli</taxon>
        <taxon>Bacillales</taxon>
        <taxon>Bacillaceae</taxon>
        <taxon>Peribacillus</taxon>
    </lineage>
</organism>
<keyword evidence="3" id="KW-1185">Reference proteome</keyword>
<name>A0A2N5M7N6_9BACI</name>
<dbReference type="SMART" id="SM01118">
    <property type="entry name" value="CYTH"/>
    <property type="match status" value="1"/>
</dbReference>
<dbReference type="RefSeq" id="WP_101641119.1">
    <property type="nucleotide sequence ID" value="NZ_PGUY01000022.1"/>
</dbReference>
<comment type="caution">
    <text evidence="2">The sequence shown here is derived from an EMBL/GenBank/DDBJ whole genome shotgun (WGS) entry which is preliminary data.</text>
</comment>
<dbReference type="InterPro" id="IPR009195">
    <property type="entry name" value="Uncharacterised_YjbK"/>
</dbReference>
<gene>
    <name evidence="2" type="ORF">CUU66_07805</name>
</gene>
<protein>
    <submittedName>
        <fullName evidence="2">CYTH domain-containing protein</fullName>
    </submittedName>
</protein>
<evidence type="ECO:0000259" key="1">
    <source>
        <dbReference type="PROSITE" id="PS51707"/>
    </source>
</evidence>
<dbReference type="Pfam" id="PF01928">
    <property type="entry name" value="CYTH"/>
    <property type="match status" value="1"/>
</dbReference>
<dbReference type="AlphaFoldDB" id="A0A2N5M7N6"/>
<dbReference type="InterPro" id="IPR023577">
    <property type="entry name" value="CYTH_domain"/>
</dbReference>
<accession>A0A2N5M7N6</accession>
<proteinExistence type="predicted"/>
<sequence length="192" mass="22537">MNQELEIEFKNLLTQGEFEQLLNYFHISEQDFMLQENHYFDTPSFQLRDHGCALRIRQKNGSYILTLKQPADTGLLESHEPLTEEQACDLIKGGMIPSEAIYQIIKALHIDPCQLKYFGTLKTSRAEVPYERGILVLDHSTYLGKEDYELEYEVREFDEGQNNFFQLLKTLNIPIRSAENKVKRFYSAKFDR</sequence>
<dbReference type="PROSITE" id="PS51707">
    <property type="entry name" value="CYTH"/>
    <property type="match status" value="1"/>
</dbReference>
<dbReference type="EMBL" id="PGUY01000022">
    <property type="protein sequence ID" value="PLT30366.1"/>
    <property type="molecule type" value="Genomic_DNA"/>
</dbReference>
<dbReference type="PIRSF" id="PIRSF012526">
    <property type="entry name" value="CYTH_UCP012526"/>
    <property type="match status" value="1"/>
</dbReference>
<dbReference type="Proteomes" id="UP000234748">
    <property type="component" value="Unassembled WGS sequence"/>
</dbReference>
<dbReference type="CDD" id="cd07762">
    <property type="entry name" value="CYTH-like_Pase_1"/>
    <property type="match status" value="1"/>
</dbReference>
<reference evidence="2 3" key="1">
    <citation type="submission" date="2017-11" db="EMBL/GenBank/DDBJ databases">
        <title>Comparitive Functional Genomics of Dry Heat Resistant strains isolated from the Viking Spacecraft.</title>
        <authorList>
            <person name="Seuylemezian A."/>
            <person name="Cooper K."/>
            <person name="Vaishampayan P."/>
        </authorList>
    </citation>
    <scope>NUCLEOTIDE SEQUENCE [LARGE SCALE GENOMIC DNA]</scope>
    <source>
        <strain evidence="2 3">V1-29</strain>
    </source>
</reference>
<feature type="domain" description="CYTH" evidence="1">
    <location>
        <begin position="4"/>
        <end position="192"/>
    </location>
</feature>